<feature type="compositionally biased region" description="Basic residues" evidence="1">
    <location>
        <begin position="247"/>
        <end position="259"/>
    </location>
</feature>
<sequence>MYFTIINFLLTVKTSKKIRKNFVPTISNEHIVIHEDRMFDQDMTSKTDKQDTLSQYSKLNPVNHINFKTLVRKDSGFGDCDELLTNSVFKDTAEQGTVRFPIKEDKIENRDSEFKLQQSKKECMFDKCISTDLTKDLFSGTTDLNKQKLISKIFRKKTKKPIRKNKNKLKRNITNRPKTSKIYDELSTKPQSLINHSNTNVSPQNLSINDPQYLKGDLQSNKLKRKNLLINRLKMIKMKYESLSLNTKRRKRSKRKKYCKSQISSQKNCQSNAKEEKKSNLQILLDALKEDFILLEKGYNPINYPSKLQESSN</sequence>
<comment type="caution">
    <text evidence="2">The sequence shown here is derived from an EMBL/GenBank/DDBJ whole genome shotgun (WGS) entry which is preliminary data.</text>
</comment>
<evidence type="ECO:0000313" key="3">
    <source>
        <dbReference type="Proteomes" id="UP000282876"/>
    </source>
</evidence>
<reference evidence="2 3" key="1">
    <citation type="submission" date="2018-10" db="EMBL/GenBank/DDBJ databases">
        <title>Draft genome sequence of the microsporidian Tubulinosema ratisbonensis.</title>
        <authorList>
            <person name="Polonais V."/>
            <person name="Peyretaillade E."/>
            <person name="Niehus S."/>
            <person name="Wawrzyniak I."/>
            <person name="Franchet A."/>
            <person name="Gaspin C."/>
            <person name="Reichstadt M."/>
            <person name="Belser C."/>
            <person name="Labadie K."/>
            <person name="Delbac F."/>
            <person name="Ferrandon D."/>
        </authorList>
    </citation>
    <scope>NUCLEOTIDE SEQUENCE [LARGE SCALE GENOMIC DNA]</scope>
    <source>
        <strain evidence="2 3">Franzen</strain>
    </source>
</reference>
<gene>
    <name evidence="2" type="ORF">TUBRATIS_009870</name>
</gene>
<dbReference type="Proteomes" id="UP000282876">
    <property type="component" value="Unassembled WGS sequence"/>
</dbReference>
<evidence type="ECO:0000256" key="1">
    <source>
        <dbReference type="SAM" id="MobiDB-lite"/>
    </source>
</evidence>
<evidence type="ECO:0000313" key="2">
    <source>
        <dbReference type="EMBL" id="RVD92507.1"/>
    </source>
</evidence>
<dbReference type="VEuPathDB" id="MicrosporidiaDB:TUBRATIS_009870"/>
<accession>A0A437AN98</accession>
<proteinExistence type="predicted"/>
<organism evidence="2 3">
    <name type="scientific">Tubulinosema ratisbonensis</name>
    <dbReference type="NCBI Taxonomy" id="291195"/>
    <lineage>
        <taxon>Eukaryota</taxon>
        <taxon>Fungi</taxon>
        <taxon>Fungi incertae sedis</taxon>
        <taxon>Microsporidia</taxon>
        <taxon>Tubulinosematoidea</taxon>
        <taxon>Tubulinosematidae</taxon>
        <taxon>Tubulinosema</taxon>
    </lineage>
</organism>
<dbReference type="EMBL" id="RCSS01000199">
    <property type="protein sequence ID" value="RVD92507.1"/>
    <property type="molecule type" value="Genomic_DNA"/>
</dbReference>
<protein>
    <submittedName>
        <fullName evidence="2">Uncharacterized protein</fullName>
    </submittedName>
</protein>
<feature type="region of interest" description="Disordered" evidence="1">
    <location>
        <begin position="245"/>
        <end position="274"/>
    </location>
</feature>
<dbReference type="AlphaFoldDB" id="A0A437AN98"/>
<name>A0A437AN98_9MICR</name>
<feature type="compositionally biased region" description="Polar residues" evidence="1">
    <location>
        <begin position="261"/>
        <end position="272"/>
    </location>
</feature>
<keyword evidence="3" id="KW-1185">Reference proteome</keyword>